<organism evidence="1 2">
    <name type="scientific">Lactuca sativa</name>
    <name type="common">Garden lettuce</name>
    <dbReference type="NCBI Taxonomy" id="4236"/>
    <lineage>
        <taxon>Eukaryota</taxon>
        <taxon>Viridiplantae</taxon>
        <taxon>Streptophyta</taxon>
        <taxon>Embryophyta</taxon>
        <taxon>Tracheophyta</taxon>
        <taxon>Spermatophyta</taxon>
        <taxon>Magnoliopsida</taxon>
        <taxon>eudicotyledons</taxon>
        <taxon>Gunneridae</taxon>
        <taxon>Pentapetalae</taxon>
        <taxon>asterids</taxon>
        <taxon>campanulids</taxon>
        <taxon>Asterales</taxon>
        <taxon>Asteraceae</taxon>
        <taxon>Cichorioideae</taxon>
        <taxon>Cichorieae</taxon>
        <taxon>Lactucinae</taxon>
        <taxon>Lactuca</taxon>
    </lineage>
</organism>
<reference evidence="1 2" key="1">
    <citation type="journal article" date="2017" name="Nat. Commun.">
        <title>Genome assembly with in vitro proximity ligation data and whole-genome triplication in lettuce.</title>
        <authorList>
            <person name="Reyes-Chin-Wo S."/>
            <person name="Wang Z."/>
            <person name="Yang X."/>
            <person name="Kozik A."/>
            <person name="Arikit S."/>
            <person name="Song C."/>
            <person name="Xia L."/>
            <person name="Froenicke L."/>
            <person name="Lavelle D.O."/>
            <person name="Truco M.J."/>
            <person name="Xia R."/>
            <person name="Zhu S."/>
            <person name="Xu C."/>
            <person name="Xu H."/>
            <person name="Xu X."/>
            <person name="Cox K."/>
            <person name="Korf I."/>
            <person name="Meyers B.C."/>
            <person name="Michelmore R.W."/>
        </authorList>
    </citation>
    <scope>NUCLEOTIDE SEQUENCE [LARGE SCALE GENOMIC DNA]</scope>
    <source>
        <strain evidence="2">cv. Salinas</strain>
        <tissue evidence="1">Seedlings</tissue>
    </source>
</reference>
<proteinExistence type="predicted"/>
<accession>A0A9R1VU03</accession>
<keyword evidence="2" id="KW-1185">Reference proteome</keyword>
<evidence type="ECO:0000313" key="1">
    <source>
        <dbReference type="EMBL" id="KAJ0211918.1"/>
    </source>
</evidence>
<dbReference type="EMBL" id="NBSK02000004">
    <property type="protein sequence ID" value="KAJ0211918.1"/>
    <property type="molecule type" value="Genomic_DNA"/>
</dbReference>
<comment type="caution">
    <text evidence="1">The sequence shown here is derived from an EMBL/GenBank/DDBJ whole genome shotgun (WGS) entry which is preliminary data.</text>
</comment>
<sequence length="93" mass="11071">MTKRMNIVIFGALSAFKKILKNRDPSVIFLDIELTLTNFIKMTFLNMRNHLCIRLFKDNVFVNCKNHFEDDEEFDIFMSCWIHVAYSTTPINF</sequence>
<gene>
    <name evidence="1" type="ORF">LSAT_V11C400205320</name>
</gene>
<dbReference type="AlphaFoldDB" id="A0A9R1VU03"/>
<protein>
    <submittedName>
        <fullName evidence="1">Uncharacterized protein</fullName>
    </submittedName>
</protein>
<dbReference type="Proteomes" id="UP000235145">
    <property type="component" value="Unassembled WGS sequence"/>
</dbReference>
<evidence type="ECO:0000313" key="2">
    <source>
        <dbReference type="Proteomes" id="UP000235145"/>
    </source>
</evidence>
<name>A0A9R1VU03_LACSA</name>